<dbReference type="Gene3D" id="6.10.20.40">
    <property type="entry name" value="TEA/ATTS domain"/>
    <property type="match status" value="1"/>
</dbReference>
<gene>
    <name evidence="5" type="ORF">JR316_004415</name>
</gene>
<dbReference type="SMART" id="SM00426">
    <property type="entry name" value="TEA"/>
    <property type="match status" value="1"/>
</dbReference>
<feature type="domain" description="TEA" evidence="4">
    <location>
        <begin position="60"/>
        <end position="136"/>
    </location>
</feature>
<reference evidence="5" key="1">
    <citation type="submission" date="2021-02" db="EMBL/GenBank/DDBJ databases">
        <title>Psilocybe cubensis genome.</title>
        <authorList>
            <person name="Mckernan K.J."/>
            <person name="Crawford S."/>
            <person name="Trippe A."/>
            <person name="Kane L.T."/>
            <person name="Mclaughlin S."/>
        </authorList>
    </citation>
    <scope>NUCLEOTIDE SEQUENCE [LARGE SCALE GENOMIC DNA]</scope>
    <source>
        <strain evidence="5">MGC-MH-2018</strain>
    </source>
</reference>
<comment type="caution">
    <text evidence="5">The sequence shown here is derived from an EMBL/GenBank/DDBJ whole genome shotgun (WGS) entry which is preliminary data.</text>
</comment>
<dbReference type="AlphaFoldDB" id="A0A8H8CLN2"/>
<evidence type="ECO:0000313" key="5">
    <source>
        <dbReference type="EMBL" id="KAG5170031.1"/>
    </source>
</evidence>
<dbReference type="InterPro" id="IPR038096">
    <property type="entry name" value="TEA/ATTS_sf"/>
</dbReference>
<dbReference type="PROSITE" id="PS51088">
    <property type="entry name" value="TEA_2"/>
    <property type="match status" value="1"/>
</dbReference>
<comment type="similarity">
    <text evidence="1">Belongs to the TEC1 family.</text>
</comment>
<feature type="DNA-binding region" description="TEA" evidence="2">
    <location>
        <begin position="60"/>
        <end position="136"/>
    </location>
</feature>
<evidence type="ECO:0000256" key="3">
    <source>
        <dbReference type="SAM" id="MobiDB-lite"/>
    </source>
</evidence>
<evidence type="ECO:0000259" key="4">
    <source>
        <dbReference type="PROSITE" id="PS51088"/>
    </source>
</evidence>
<organism evidence="5">
    <name type="scientific">Psilocybe cubensis</name>
    <name type="common">Psychedelic mushroom</name>
    <name type="synonym">Stropharia cubensis</name>
    <dbReference type="NCBI Taxonomy" id="181762"/>
    <lineage>
        <taxon>Eukaryota</taxon>
        <taxon>Fungi</taxon>
        <taxon>Dikarya</taxon>
        <taxon>Basidiomycota</taxon>
        <taxon>Agaricomycotina</taxon>
        <taxon>Agaricomycetes</taxon>
        <taxon>Agaricomycetidae</taxon>
        <taxon>Agaricales</taxon>
        <taxon>Agaricineae</taxon>
        <taxon>Strophariaceae</taxon>
        <taxon>Psilocybe</taxon>
    </lineage>
</organism>
<sequence length="470" mass="52049">MPFMDWQSGSSSSSSSKKEYGFICMSTTVDDLSYTPSEQERSRDEAQFVATGRRSWKTLKGKGEAVWPPLLEAALLEALEKYQPENLGSKPDKAFGRFPMRNRFISDYIFETTGKRRTPKQVGSRLQQLRDTCKKDKILQLISHRSPSEAPSTGSQSDYSPCVSPSPPPAQPEYCPAVSPTKPVHVKIMLQNELWPTRLPSVDFVSRDIPNPQIIQLAPAACSPHGAVPQDRTISVLPFLCGTIHYPSPFALMPQSTFIVYANGSNSPMHMESAPIKCLSSPVDRSGWLYSSELVPGFWGKLCSSQDITQFTILQTLKPMPSQQPQGSSNRNVSIIFKFCTPPASKKSSSSTFGMNFLPTNEPAPMTSQANSSLLYSQWPSPQDENLSVNYSQMSYQMDSTFDAYPANPMTPYAPAPQRCGFPTSRDGMPKYDGMGSMSQMDAGSFYQPLDSNFLFNVENSLPSSYSTYS</sequence>
<proteinExistence type="inferred from homology"/>
<evidence type="ECO:0000256" key="2">
    <source>
        <dbReference type="PROSITE-ProRule" id="PRU00505"/>
    </source>
</evidence>
<dbReference type="GO" id="GO:0003700">
    <property type="term" value="F:DNA-binding transcription factor activity"/>
    <property type="evidence" value="ECO:0007669"/>
    <property type="project" value="InterPro"/>
</dbReference>
<feature type="region of interest" description="Disordered" evidence="3">
    <location>
        <begin position="140"/>
        <end position="176"/>
    </location>
</feature>
<accession>A0A8H8CLN2</accession>
<dbReference type="InterPro" id="IPR000818">
    <property type="entry name" value="TEA/ATTS_dom"/>
</dbReference>
<name>A0A8H8CLN2_PSICU</name>
<dbReference type="Pfam" id="PF01285">
    <property type="entry name" value="TEA"/>
    <property type="match status" value="1"/>
</dbReference>
<protein>
    <recommendedName>
        <fullName evidence="4">TEA domain-containing protein</fullName>
    </recommendedName>
</protein>
<dbReference type="EMBL" id="JAFIQS010000004">
    <property type="protein sequence ID" value="KAG5170031.1"/>
    <property type="molecule type" value="Genomic_DNA"/>
</dbReference>
<evidence type="ECO:0000256" key="1">
    <source>
        <dbReference type="ARBA" id="ARBA00008421"/>
    </source>
</evidence>
<feature type="compositionally biased region" description="Polar residues" evidence="3">
    <location>
        <begin position="143"/>
        <end position="158"/>
    </location>
</feature>